<name>A0A0B2VR33_TOXCA</name>
<accession>A0A0B2VR33</accession>
<keyword evidence="4" id="KW-1185">Reference proteome</keyword>
<proteinExistence type="predicted"/>
<keyword evidence="1" id="KW-0472">Membrane</keyword>
<dbReference type="AlphaFoldDB" id="A0A0B2VR33"/>
<keyword evidence="1" id="KW-0812">Transmembrane</keyword>
<keyword evidence="2" id="KW-0732">Signal</keyword>
<dbReference type="Proteomes" id="UP000031036">
    <property type="component" value="Unassembled WGS sequence"/>
</dbReference>
<gene>
    <name evidence="3" type="ORF">Tcan_12269</name>
</gene>
<feature type="chain" id="PRO_5002080296" evidence="2">
    <location>
        <begin position="19"/>
        <end position="120"/>
    </location>
</feature>
<reference evidence="3 4" key="1">
    <citation type="submission" date="2014-11" db="EMBL/GenBank/DDBJ databases">
        <title>Genetic blueprint of the zoonotic pathogen Toxocara canis.</title>
        <authorList>
            <person name="Zhu X.-Q."/>
            <person name="Korhonen P.K."/>
            <person name="Cai H."/>
            <person name="Young N.D."/>
            <person name="Nejsum P."/>
            <person name="von Samson-Himmelstjerna G."/>
            <person name="Boag P.R."/>
            <person name="Tan P."/>
            <person name="Li Q."/>
            <person name="Min J."/>
            <person name="Yang Y."/>
            <person name="Wang X."/>
            <person name="Fang X."/>
            <person name="Hall R.S."/>
            <person name="Hofmann A."/>
            <person name="Sternberg P.W."/>
            <person name="Jex A.R."/>
            <person name="Gasser R.B."/>
        </authorList>
    </citation>
    <scope>NUCLEOTIDE SEQUENCE [LARGE SCALE GENOMIC DNA]</scope>
    <source>
        <strain evidence="3">PN_DK_2014</strain>
    </source>
</reference>
<evidence type="ECO:0000256" key="2">
    <source>
        <dbReference type="SAM" id="SignalP"/>
    </source>
</evidence>
<dbReference type="EMBL" id="JPKZ01001140">
    <property type="protein sequence ID" value="KHN83744.1"/>
    <property type="molecule type" value="Genomic_DNA"/>
</dbReference>
<feature type="signal peptide" evidence="2">
    <location>
        <begin position="1"/>
        <end position="18"/>
    </location>
</feature>
<evidence type="ECO:0000313" key="4">
    <source>
        <dbReference type="Proteomes" id="UP000031036"/>
    </source>
</evidence>
<keyword evidence="1" id="KW-1133">Transmembrane helix</keyword>
<sequence length="120" mass="13106">MFAACSCVCLFFLFSNHGGPPHPLHRLLKHFLLGSGFTVSLVTVAILLFLLTGQQFTIFKCLYPSGTANVISTSSQTLMLGKQDTVHHSSDAATCQFELTSASWLIRHPNACPSAKIFDF</sequence>
<evidence type="ECO:0000313" key="3">
    <source>
        <dbReference type="EMBL" id="KHN83744.1"/>
    </source>
</evidence>
<protein>
    <submittedName>
        <fullName evidence="3">Uncharacterized protein</fullName>
    </submittedName>
</protein>
<feature type="transmembrane region" description="Helical" evidence="1">
    <location>
        <begin position="28"/>
        <end position="51"/>
    </location>
</feature>
<evidence type="ECO:0000256" key="1">
    <source>
        <dbReference type="SAM" id="Phobius"/>
    </source>
</evidence>
<comment type="caution">
    <text evidence="3">The sequence shown here is derived from an EMBL/GenBank/DDBJ whole genome shotgun (WGS) entry which is preliminary data.</text>
</comment>
<organism evidence="3 4">
    <name type="scientific">Toxocara canis</name>
    <name type="common">Canine roundworm</name>
    <dbReference type="NCBI Taxonomy" id="6265"/>
    <lineage>
        <taxon>Eukaryota</taxon>
        <taxon>Metazoa</taxon>
        <taxon>Ecdysozoa</taxon>
        <taxon>Nematoda</taxon>
        <taxon>Chromadorea</taxon>
        <taxon>Rhabditida</taxon>
        <taxon>Spirurina</taxon>
        <taxon>Ascaridomorpha</taxon>
        <taxon>Ascaridoidea</taxon>
        <taxon>Toxocaridae</taxon>
        <taxon>Toxocara</taxon>
    </lineage>
</organism>